<keyword evidence="1" id="KW-1133">Transmembrane helix</keyword>
<organism evidence="3 4">
    <name type="scientific">Acrasis kona</name>
    <dbReference type="NCBI Taxonomy" id="1008807"/>
    <lineage>
        <taxon>Eukaryota</taxon>
        <taxon>Discoba</taxon>
        <taxon>Heterolobosea</taxon>
        <taxon>Tetramitia</taxon>
        <taxon>Eutetramitia</taxon>
        <taxon>Acrasidae</taxon>
        <taxon>Acrasis</taxon>
    </lineage>
</organism>
<dbReference type="SUPFAM" id="SSF48097">
    <property type="entry name" value="Regulator of G-protein signaling, RGS"/>
    <property type="match status" value="1"/>
</dbReference>
<dbReference type="PANTHER" id="PTHR10845">
    <property type="entry name" value="REGULATOR OF G PROTEIN SIGNALING"/>
    <property type="match status" value="1"/>
</dbReference>
<dbReference type="InterPro" id="IPR036305">
    <property type="entry name" value="RGS_sf"/>
</dbReference>
<dbReference type="CDD" id="cd07440">
    <property type="entry name" value="RGS"/>
    <property type="match status" value="1"/>
</dbReference>
<protein>
    <submittedName>
        <fullName evidence="3">Regulator of G-protein signaling</fullName>
    </submittedName>
</protein>
<dbReference type="SMART" id="SM00315">
    <property type="entry name" value="RGS"/>
    <property type="match status" value="1"/>
</dbReference>
<dbReference type="AlphaFoldDB" id="A0AAW2Z228"/>
<proteinExistence type="predicted"/>
<evidence type="ECO:0000256" key="1">
    <source>
        <dbReference type="SAM" id="Phobius"/>
    </source>
</evidence>
<keyword evidence="4" id="KW-1185">Reference proteome</keyword>
<evidence type="ECO:0000313" key="4">
    <source>
        <dbReference type="Proteomes" id="UP001431209"/>
    </source>
</evidence>
<dbReference type="InterPro" id="IPR016137">
    <property type="entry name" value="RGS"/>
</dbReference>
<evidence type="ECO:0000313" key="3">
    <source>
        <dbReference type="EMBL" id="KAL0483857.1"/>
    </source>
</evidence>
<dbReference type="InterPro" id="IPR044926">
    <property type="entry name" value="RGS_subdomain_2"/>
</dbReference>
<gene>
    <name evidence="3" type="ORF">AKO1_011880</name>
</gene>
<keyword evidence="1" id="KW-0472">Membrane</keyword>
<evidence type="ECO:0000259" key="2">
    <source>
        <dbReference type="PROSITE" id="PS50132"/>
    </source>
</evidence>
<dbReference type="PANTHER" id="PTHR10845:SF192">
    <property type="entry name" value="DOUBLE HIT, ISOFORM B"/>
    <property type="match status" value="1"/>
</dbReference>
<comment type="caution">
    <text evidence="3">The sequence shown here is derived from an EMBL/GenBank/DDBJ whole genome shotgun (WGS) entry which is preliminary data.</text>
</comment>
<keyword evidence="1" id="KW-0812">Transmembrane</keyword>
<name>A0AAW2Z228_9EUKA</name>
<accession>A0AAW2Z228</accession>
<dbReference type="EMBL" id="JAOPGA020000997">
    <property type="protein sequence ID" value="KAL0483857.1"/>
    <property type="molecule type" value="Genomic_DNA"/>
</dbReference>
<sequence>MRDTWGIAKQLTLSIIVYVVFCVMFGITQSIPAFVRTGEKYIPAVWILLFPITFDHICNNLYPCIVAFELFQRPSSDQKEDAAPYIEDNILVTLEYDVTRKLFKEYAMKSFCVEDLICWEDIQLYKSLSSNRKRIEKAQEIIDRYLVENSPAELNLSNPIDILNDLRASIERMESSENDEEVHLHDEIFMKLEGCILSNMNDVYLRFVSHQREKRQPKPQ</sequence>
<reference evidence="3 4" key="1">
    <citation type="submission" date="2024-03" db="EMBL/GenBank/DDBJ databases">
        <title>The Acrasis kona genome and developmental transcriptomes reveal deep origins of eukaryotic multicellular pathways.</title>
        <authorList>
            <person name="Sheikh S."/>
            <person name="Fu C.-J."/>
            <person name="Brown M.W."/>
            <person name="Baldauf S.L."/>
        </authorList>
    </citation>
    <scope>NUCLEOTIDE SEQUENCE [LARGE SCALE GENOMIC DNA]</scope>
    <source>
        <strain evidence="3 4">ATCC MYA-3509</strain>
    </source>
</reference>
<dbReference type="Gene3D" id="1.10.167.10">
    <property type="entry name" value="Regulator of G-protein Signalling 4, domain 2"/>
    <property type="match status" value="1"/>
</dbReference>
<dbReference type="Pfam" id="PF00615">
    <property type="entry name" value="RGS"/>
    <property type="match status" value="1"/>
</dbReference>
<dbReference type="PROSITE" id="PS50132">
    <property type="entry name" value="RGS"/>
    <property type="match status" value="1"/>
</dbReference>
<dbReference type="Proteomes" id="UP001431209">
    <property type="component" value="Unassembled WGS sequence"/>
</dbReference>
<feature type="domain" description="RGS" evidence="2">
    <location>
        <begin position="94"/>
        <end position="153"/>
    </location>
</feature>
<feature type="transmembrane region" description="Helical" evidence="1">
    <location>
        <begin position="12"/>
        <end position="35"/>
    </location>
</feature>